<evidence type="ECO:0000256" key="2">
    <source>
        <dbReference type="ARBA" id="ARBA00004370"/>
    </source>
</evidence>
<dbReference type="CDD" id="cd19410">
    <property type="entry name" value="HK9-like_sensor"/>
    <property type="match status" value="1"/>
</dbReference>
<dbReference type="InterPro" id="IPR005467">
    <property type="entry name" value="His_kinase_dom"/>
</dbReference>
<dbReference type="SMART" id="SM00388">
    <property type="entry name" value="HisKA"/>
    <property type="match status" value="1"/>
</dbReference>
<dbReference type="EC" id="2.7.13.3" evidence="3"/>
<dbReference type="InterPro" id="IPR007891">
    <property type="entry name" value="CHASE3"/>
</dbReference>
<comment type="catalytic activity">
    <reaction evidence="1">
        <text>ATP + protein L-histidine = ADP + protein N-phospho-L-histidine.</text>
        <dbReference type="EC" id="2.7.13.3"/>
    </reaction>
</comment>
<dbReference type="Proteomes" id="UP001500567">
    <property type="component" value="Unassembled WGS sequence"/>
</dbReference>
<dbReference type="PROSITE" id="PS50885">
    <property type="entry name" value="HAMP"/>
    <property type="match status" value="1"/>
</dbReference>
<keyword evidence="7" id="KW-0472">Membrane</keyword>
<feature type="domain" description="HAMP" evidence="9">
    <location>
        <begin position="221"/>
        <end position="273"/>
    </location>
</feature>
<proteinExistence type="predicted"/>
<dbReference type="InterPro" id="IPR050351">
    <property type="entry name" value="BphY/WalK/GraS-like"/>
</dbReference>
<dbReference type="Gene3D" id="6.10.340.10">
    <property type="match status" value="1"/>
</dbReference>
<keyword evidence="5" id="KW-0808">Transferase</keyword>
<dbReference type="Pfam" id="PF05227">
    <property type="entry name" value="CHASE3"/>
    <property type="match status" value="1"/>
</dbReference>
<dbReference type="CDD" id="cd06225">
    <property type="entry name" value="HAMP"/>
    <property type="match status" value="1"/>
</dbReference>
<dbReference type="InterPro" id="IPR003594">
    <property type="entry name" value="HATPase_dom"/>
</dbReference>
<evidence type="ECO:0000256" key="3">
    <source>
        <dbReference type="ARBA" id="ARBA00012438"/>
    </source>
</evidence>
<dbReference type="Pfam" id="PF00512">
    <property type="entry name" value="HisKA"/>
    <property type="match status" value="1"/>
</dbReference>
<dbReference type="PANTHER" id="PTHR42878:SF15">
    <property type="entry name" value="BACTERIOPHYTOCHROME"/>
    <property type="match status" value="1"/>
</dbReference>
<evidence type="ECO:0000259" key="9">
    <source>
        <dbReference type="PROSITE" id="PS50885"/>
    </source>
</evidence>
<protein>
    <recommendedName>
        <fullName evidence="3">histidine kinase</fullName>
        <ecNumber evidence="3">2.7.13.3</ecNumber>
    </recommendedName>
</protein>
<dbReference type="Gene3D" id="3.30.565.10">
    <property type="entry name" value="Histidine kinase-like ATPase, C-terminal domain"/>
    <property type="match status" value="1"/>
</dbReference>
<evidence type="ECO:0000313" key="10">
    <source>
        <dbReference type="EMBL" id="GAA4016001.1"/>
    </source>
</evidence>
<feature type="domain" description="Histidine kinase" evidence="8">
    <location>
        <begin position="288"/>
        <end position="498"/>
    </location>
</feature>
<feature type="transmembrane region" description="Helical" evidence="7">
    <location>
        <begin position="179"/>
        <end position="199"/>
    </location>
</feature>
<dbReference type="RefSeq" id="WP_345074347.1">
    <property type="nucleotide sequence ID" value="NZ_BAABDJ010000036.1"/>
</dbReference>
<dbReference type="InterPro" id="IPR036097">
    <property type="entry name" value="HisK_dim/P_sf"/>
</dbReference>
<accession>A0ABP7SSY3</accession>
<keyword evidence="7" id="KW-0812">Transmembrane</keyword>
<comment type="caution">
    <text evidence="10">The sequence shown here is derived from an EMBL/GenBank/DDBJ whole genome shotgun (WGS) entry which is preliminary data.</text>
</comment>
<keyword evidence="11" id="KW-1185">Reference proteome</keyword>
<dbReference type="PROSITE" id="PS50109">
    <property type="entry name" value="HIS_KIN"/>
    <property type="match status" value="1"/>
</dbReference>
<dbReference type="InterPro" id="IPR004358">
    <property type="entry name" value="Sig_transdc_His_kin-like_C"/>
</dbReference>
<name>A0ABP7SSY3_9BACT</name>
<comment type="subcellular location">
    <subcellularLocation>
        <location evidence="2">Membrane</location>
    </subcellularLocation>
</comment>
<sequence>MRLQLNTKILLGFAVAAGVLLLTAIISFLSIRQLAVQTRSVEHTYQVLQEAEQITSRVRESESQVRGYLLTADTAYLQNYAPSRRQVEEGFVRVSELIADNPAQIQRLDSMRVLVRQKYQNMQRLITPQRALTASSIRTILDTGRLSMRAIRGMFERIKAHELQLLALRNQQQSLYETIAPVTIIVSAVLAILITLWLFQKISGEIAANEQLRQTLALTNEETTRRIEIVERLAGQVLDGDYKVKIRDQEKDSLGNLANLLNRMTQRLDESFGALENRNKELDQFAYVASHDLKAPLRGVTTIVKWIEDELTTELSPQMRQYLDMMKGRLTRLEDLINGLLAYARIGRTEQKVEETNVGHLVNEVTEMVVPAEFKVDLPDTLPVFFTDRLSLQQVFTNLFSNAVKYHHQGAGTITVRCRENRQDYEFTVADDGPGIAPEYHEKIFLMFQTLRDRNTAESTGIGLSIVKKIIDEQKGSIRVRSETGQGATFIFTWPKLPADYQLVA</sequence>
<reference evidence="11" key="1">
    <citation type="journal article" date="2019" name="Int. J. Syst. Evol. Microbiol.">
        <title>The Global Catalogue of Microorganisms (GCM) 10K type strain sequencing project: providing services to taxonomists for standard genome sequencing and annotation.</title>
        <authorList>
            <consortium name="The Broad Institute Genomics Platform"/>
            <consortium name="The Broad Institute Genome Sequencing Center for Infectious Disease"/>
            <person name="Wu L."/>
            <person name="Ma J."/>
        </authorList>
    </citation>
    <scope>NUCLEOTIDE SEQUENCE [LARGE SCALE GENOMIC DNA]</scope>
    <source>
        <strain evidence="11">JCM 17224</strain>
    </source>
</reference>
<dbReference type="SMART" id="SM00304">
    <property type="entry name" value="HAMP"/>
    <property type="match status" value="1"/>
</dbReference>
<organism evidence="10 11">
    <name type="scientific">Hymenobacter fastidiosus</name>
    <dbReference type="NCBI Taxonomy" id="486264"/>
    <lineage>
        <taxon>Bacteria</taxon>
        <taxon>Pseudomonadati</taxon>
        <taxon>Bacteroidota</taxon>
        <taxon>Cytophagia</taxon>
        <taxon>Cytophagales</taxon>
        <taxon>Hymenobacteraceae</taxon>
        <taxon>Hymenobacter</taxon>
    </lineage>
</organism>
<evidence type="ECO:0000256" key="6">
    <source>
        <dbReference type="ARBA" id="ARBA00022777"/>
    </source>
</evidence>
<dbReference type="PRINTS" id="PR00344">
    <property type="entry name" value="BCTRLSENSOR"/>
</dbReference>
<evidence type="ECO:0000259" key="8">
    <source>
        <dbReference type="PROSITE" id="PS50109"/>
    </source>
</evidence>
<dbReference type="InterPro" id="IPR003661">
    <property type="entry name" value="HisK_dim/P_dom"/>
</dbReference>
<keyword evidence="7" id="KW-1133">Transmembrane helix</keyword>
<dbReference type="Pfam" id="PF02518">
    <property type="entry name" value="HATPase_c"/>
    <property type="match status" value="1"/>
</dbReference>
<dbReference type="Gene3D" id="1.10.287.130">
    <property type="match status" value="1"/>
</dbReference>
<dbReference type="SMART" id="SM00387">
    <property type="entry name" value="HATPase_c"/>
    <property type="match status" value="1"/>
</dbReference>
<evidence type="ECO:0000313" key="11">
    <source>
        <dbReference type="Proteomes" id="UP001500567"/>
    </source>
</evidence>
<evidence type="ECO:0000256" key="7">
    <source>
        <dbReference type="SAM" id="Phobius"/>
    </source>
</evidence>
<dbReference type="InterPro" id="IPR036890">
    <property type="entry name" value="HATPase_C_sf"/>
</dbReference>
<dbReference type="PANTHER" id="PTHR42878">
    <property type="entry name" value="TWO-COMPONENT HISTIDINE KINASE"/>
    <property type="match status" value="1"/>
</dbReference>
<evidence type="ECO:0000256" key="4">
    <source>
        <dbReference type="ARBA" id="ARBA00022553"/>
    </source>
</evidence>
<dbReference type="InterPro" id="IPR003660">
    <property type="entry name" value="HAMP_dom"/>
</dbReference>
<keyword evidence="4" id="KW-0597">Phosphoprotein</keyword>
<keyword evidence="6" id="KW-0418">Kinase</keyword>
<dbReference type="CDD" id="cd00082">
    <property type="entry name" value="HisKA"/>
    <property type="match status" value="1"/>
</dbReference>
<evidence type="ECO:0000256" key="5">
    <source>
        <dbReference type="ARBA" id="ARBA00022679"/>
    </source>
</evidence>
<dbReference type="EMBL" id="BAABDJ010000036">
    <property type="protein sequence ID" value="GAA4016001.1"/>
    <property type="molecule type" value="Genomic_DNA"/>
</dbReference>
<dbReference type="SUPFAM" id="SSF55874">
    <property type="entry name" value="ATPase domain of HSP90 chaperone/DNA topoisomerase II/histidine kinase"/>
    <property type="match status" value="1"/>
</dbReference>
<feature type="transmembrane region" description="Helical" evidence="7">
    <location>
        <begin position="9"/>
        <end position="31"/>
    </location>
</feature>
<dbReference type="SUPFAM" id="SSF47384">
    <property type="entry name" value="Homodimeric domain of signal transducing histidine kinase"/>
    <property type="match status" value="1"/>
</dbReference>
<gene>
    <name evidence="10" type="ORF">GCM10022408_31790</name>
</gene>
<evidence type="ECO:0000256" key="1">
    <source>
        <dbReference type="ARBA" id="ARBA00000085"/>
    </source>
</evidence>